<accession>A0A0S1SA59</accession>
<evidence type="ECO:0000256" key="7">
    <source>
        <dbReference type="SAM" id="Phobius"/>
    </source>
</evidence>
<reference evidence="9 10" key="2">
    <citation type="journal article" date="2016" name="PeerJ">
        <title>Analysis of five complete genome sequences for members of the class Peribacteria in the recently recognized Peregrinibacteria bacterial phylum.</title>
        <authorList>
            <person name="Anantharaman K."/>
            <person name="Brown C.T."/>
            <person name="Burstein D."/>
            <person name="Castelle C.J."/>
            <person name="Probst A.J."/>
            <person name="Thomas B.C."/>
            <person name="Williams K.H."/>
            <person name="Banfield J.F."/>
        </authorList>
    </citation>
    <scope>NUCLEOTIDE SEQUENCE [LARGE SCALE GENOMIC DNA]</scope>
    <source>
        <strain evidence="9">RIFOXYD1_FULL_PER-ii_59_16</strain>
    </source>
</reference>
<feature type="transmembrane region" description="Helical" evidence="7">
    <location>
        <begin position="87"/>
        <end position="113"/>
    </location>
</feature>
<accession>A0A0S1SMG3</accession>
<dbReference type="GO" id="GO:0000155">
    <property type="term" value="F:phosphorelay sensor kinase activity"/>
    <property type="evidence" value="ECO:0007669"/>
    <property type="project" value="InterPro"/>
</dbReference>
<dbReference type="Gene3D" id="3.30.565.10">
    <property type="entry name" value="Histidine kinase-like ATPase, C-terminal domain"/>
    <property type="match status" value="1"/>
</dbReference>
<dbReference type="PANTHER" id="PTHR43711">
    <property type="entry name" value="TWO-COMPONENT HISTIDINE KINASE"/>
    <property type="match status" value="1"/>
</dbReference>
<dbReference type="InterPro" id="IPR004358">
    <property type="entry name" value="Sig_transdc_His_kin-like_C"/>
</dbReference>
<dbReference type="InterPro" id="IPR003661">
    <property type="entry name" value="HisK_dim/P_dom"/>
</dbReference>
<keyword evidence="7" id="KW-0472">Membrane</keyword>
<dbReference type="PRINTS" id="PR00344">
    <property type="entry name" value="BCTRLSENSOR"/>
</dbReference>
<dbReference type="InterPro" id="IPR003594">
    <property type="entry name" value="HATPase_dom"/>
</dbReference>
<dbReference type="InterPro" id="IPR036890">
    <property type="entry name" value="HATPase_C_sf"/>
</dbReference>
<dbReference type="InterPro" id="IPR005467">
    <property type="entry name" value="His_kinase_dom"/>
</dbReference>
<dbReference type="SUPFAM" id="SSF47384">
    <property type="entry name" value="Homodimeric domain of signal transducing histidine kinase"/>
    <property type="match status" value="1"/>
</dbReference>
<keyword evidence="7" id="KW-1133">Transmembrane helix</keyword>
<dbReference type="SMART" id="SM00388">
    <property type="entry name" value="HisKA"/>
    <property type="match status" value="1"/>
</dbReference>
<dbReference type="FunFam" id="3.30.565.10:FF:000006">
    <property type="entry name" value="Sensor histidine kinase WalK"/>
    <property type="match status" value="1"/>
</dbReference>
<dbReference type="Proteomes" id="UP000069135">
    <property type="component" value="Chromosome"/>
</dbReference>
<keyword evidence="3" id="KW-0597">Phosphoprotein</keyword>
<dbReference type="InterPro" id="IPR050736">
    <property type="entry name" value="Sensor_HK_Regulatory"/>
</dbReference>
<keyword evidence="4" id="KW-0808">Transferase</keyword>
<evidence type="ECO:0000313" key="9">
    <source>
        <dbReference type="EMBL" id="ALM12789.1"/>
    </source>
</evidence>
<dbReference type="PROSITE" id="PS50109">
    <property type="entry name" value="HIS_KIN"/>
    <property type="match status" value="1"/>
</dbReference>
<dbReference type="AlphaFoldDB" id="A0A0S1SRH8"/>
<feature type="domain" description="Histidine kinase" evidence="8">
    <location>
        <begin position="136"/>
        <end position="353"/>
    </location>
</feature>
<evidence type="ECO:0000256" key="1">
    <source>
        <dbReference type="ARBA" id="ARBA00000085"/>
    </source>
</evidence>
<dbReference type="Pfam" id="PF00512">
    <property type="entry name" value="HisKA"/>
    <property type="match status" value="1"/>
</dbReference>
<name>A0A0S1SRH8_9BACT</name>
<dbReference type="CDD" id="cd00075">
    <property type="entry name" value="HATPase"/>
    <property type="match status" value="1"/>
</dbReference>
<keyword evidence="6" id="KW-0902">Two-component regulatory system</keyword>
<dbReference type="SMART" id="SM00387">
    <property type="entry name" value="HATPase_c"/>
    <property type="match status" value="1"/>
</dbReference>
<dbReference type="EC" id="2.7.13.3" evidence="2"/>
<proteinExistence type="predicted"/>
<accession>A0A0S1SJ96</accession>
<accession>A0A0S1SN92</accession>
<protein>
    <recommendedName>
        <fullName evidence="2">histidine kinase</fullName>
        <ecNumber evidence="2">2.7.13.3</ecNumber>
    </recommendedName>
</protein>
<accession>A0A0S1SRH8</accession>
<organism evidence="9 10">
    <name type="scientific">Candidatus Peribacter riflensis</name>
    <dbReference type="NCBI Taxonomy" id="1735162"/>
    <lineage>
        <taxon>Bacteria</taxon>
        <taxon>Candidatus Peregrinibacteriota</taxon>
        <taxon>Candidatus Peribacteria</taxon>
        <taxon>Candidatus Peribacterales</taxon>
        <taxon>Candidatus Peribacteraceae</taxon>
        <taxon>Candidatus Peribacter</taxon>
    </lineage>
</organism>
<dbReference type="STRING" id="1735162.PeribacterB2_0086"/>
<sequence>MIALKTELNFTGESQDESDFPGTDYDVTESPGLLSGNAFIEPTIDDLYQDDWGYVFSSYAPIRDNQGVPSDSIIGIDVDVTQYLNNVFATLIPFTAFIVALFILLGLLTFFLLRIWGSRVDLLKDLDRQKDELISIVSHQLATPVTSVKWYLEMLLDGDSGELNEEQKKQLMTMQGVTEDLVDLVGMILDVSRIQLGRMKVDRGPLDLGTFFTEVLAVIEPKATMKKQQFIKNIPGKLPVASLDKRLMRMTLENLLSNAVKYTPEGGKVELNVTLTDHTLRYEVKDTGCGIPKEDQEKIFGKLFRATNVRNTEGNGLGLFAAKGAAEAQGGKVWFESESGKGTTFTVEVPLEEVKEQE</sequence>
<keyword evidence="5 9" id="KW-0418">Kinase</keyword>
<evidence type="ECO:0000256" key="2">
    <source>
        <dbReference type="ARBA" id="ARBA00012438"/>
    </source>
</evidence>
<dbReference type="SUPFAM" id="SSF55874">
    <property type="entry name" value="ATPase domain of HSP90 chaperone/DNA topoisomerase II/histidine kinase"/>
    <property type="match status" value="1"/>
</dbReference>
<evidence type="ECO:0000256" key="3">
    <source>
        <dbReference type="ARBA" id="ARBA00022553"/>
    </source>
</evidence>
<dbReference type="InterPro" id="IPR036097">
    <property type="entry name" value="HisK_dim/P_sf"/>
</dbReference>
<dbReference type="EMBL" id="CP013065">
    <property type="protein sequence ID" value="ALM12789.1"/>
    <property type="molecule type" value="Genomic_DNA"/>
</dbReference>
<dbReference type="Gene3D" id="1.10.287.130">
    <property type="match status" value="1"/>
</dbReference>
<evidence type="ECO:0000256" key="4">
    <source>
        <dbReference type="ARBA" id="ARBA00022679"/>
    </source>
</evidence>
<dbReference type="PANTHER" id="PTHR43711:SF31">
    <property type="entry name" value="HISTIDINE KINASE"/>
    <property type="match status" value="1"/>
</dbReference>
<dbReference type="Pfam" id="PF02518">
    <property type="entry name" value="HATPase_c"/>
    <property type="match status" value="1"/>
</dbReference>
<dbReference type="CDD" id="cd00082">
    <property type="entry name" value="HisKA"/>
    <property type="match status" value="1"/>
</dbReference>
<evidence type="ECO:0000256" key="6">
    <source>
        <dbReference type="ARBA" id="ARBA00023012"/>
    </source>
</evidence>
<dbReference type="KEGG" id="prf:PeribacterA2_0086"/>
<comment type="catalytic activity">
    <reaction evidence="1">
        <text>ATP + protein L-histidine = ADP + protein N-phospho-L-histidine.</text>
        <dbReference type="EC" id="2.7.13.3"/>
    </reaction>
</comment>
<evidence type="ECO:0000259" key="8">
    <source>
        <dbReference type="PROSITE" id="PS50109"/>
    </source>
</evidence>
<evidence type="ECO:0000313" key="10">
    <source>
        <dbReference type="Proteomes" id="UP000069135"/>
    </source>
</evidence>
<keyword evidence="7" id="KW-0812">Transmembrane</keyword>
<evidence type="ECO:0000256" key="5">
    <source>
        <dbReference type="ARBA" id="ARBA00022777"/>
    </source>
</evidence>
<gene>
    <name evidence="9" type="ORF">PeribacterD1_0086</name>
</gene>
<reference evidence="10" key="1">
    <citation type="submission" date="2015-10" db="EMBL/GenBank/DDBJ databases">
        <title>Analysis of five complete genome sequences for members of the class Peribacteria in the recently recognized Peregrinibacteria bacterial phylum.</title>
        <authorList>
            <person name="Anantharaman K."/>
            <person name="Brown C.T."/>
            <person name="Burstein D."/>
            <person name="Castelle C.J."/>
            <person name="Probst A.J."/>
            <person name="Thomas B.C."/>
            <person name="Williams K.H."/>
            <person name="Banfield J.F."/>
        </authorList>
    </citation>
    <scope>NUCLEOTIDE SEQUENCE [LARGE SCALE GENOMIC DNA]</scope>
</reference>